<dbReference type="Pfam" id="PF14214">
    <property type="entry name" value="Helitron_like_N"/>
    <property type="match status" value="1"/>
</dbReference>
<evidence type="ECO:0000313" key="3">
    <source>
        <dbReference type="Proteomes" id="UP000789759"/>
    </source>
</evidence>
<dbReference type="InterPro" id="IPR025476">
    <property type="entry name" value="Helitron_helicase-like"/>
</dbReference>
<feature type="domain" description="Helitron helicase-like" evidence="1">
    <location>
        <begin position="13"/>
        <end position="133"/>
    </location>
</feature>
<accession>A0A9N9I4A2</accession>
<sequence length="142" mass="17074">MRWRALQEGRVYVKQSLNENQLTVEEVQEMIESNNYLADQVIRFGESLCETRQFWNRRRLELSDMIKQLGSQGLIFFTFSAADLHWPELHELMPHSENQISSSSQRRQDLIDNPHIAAWFFENRFKSFLEDVLIPKWNLEDW</sequence>
<reference evidence="2" key="1">
    <citation type="submission" date="2021-06" db="EMBL/GenBank/DDBJ databases">
        <authorList>
            <person name="Kallberg Y."/>
            <person name="Tangrot J."/>
            <person name="Rosling A."/>
        </authorList>
    </citation>
    <scope>NUCLEOTIDE SEQUENCE</scope>
    <source>
        <strain evidence="2">FL966</strain>
    </source>
</reference>
<dbReference type="Proteomes" id="UP000789759">
    <property type="component" value="Unassembled WGS sequence"/>
</dbReference>
<gene>
    <name evidence="2" type="ORF">CPELLU_LOCUS12889</name>
</gene>
<dbReference type="OrthoDB" id="2427560at2759"/>
<keyword evidence="3" id="KW-1185">Reference proteome</keyword>
<comment type="caution">
    <text evidence="2">The sequence shown here is derived from an EMBL/GenBank/DDBJ whole genome shotgun (WGS) entry which is preliminary data.</text>
</comment>
<evidence type="ECO:0000259" key="1">
    <source>
        <dbReference type="Pfam" id="PF14214"/>
    </source>
</evidence>
<dbReference type="AlphaFoldDB" id="A0A9N9I4A2"/>
<organism evidence="2 3">
    <name type="scientific">Cetraspora pellucida</name>
    <dbReference type="NCBI Taxonomy" id="1433469"/>
    <lineage>
        <taxon>Eukaryota</taxon>
        <taxon>Fungi</taxon>
        <taxon>Fungi incertae sedis</taxon>
        <taxon>Mucoromycota</taxon>
        <taxon>Glomeromycotina</taxon>
        <taxon>Glomeromycetes</taxon>
        <taxon>Diversisporales</taxon>
        <taxon>Gigasporaceae</taxon>
        <taxon>Cetraspora</taxon>
    </lineage>
</organism>
<proteinExistence type="predicted"/>
<name>A0A9N9I4A2_9GLOM</name>
<dbReference type="EMBL" id="CAJVQA010012951">
    <property type="protein sequence ID" value="CAG8720808.1"/>
    <property type="molecule type" value="Genomic_DNA"/>
</dbReference>
<evidence type="ECO:0000313" key="2">
    <source>
        <dbReference type="EMBL" id="CAG8720808.1"/>
    </source>
</evidence>
<protein>
    <submittedName>
        <fullName evidence="2">17501_t:CDS:1</fullName>
    </submittedName>
</protein>